<dbReference type="RefSeq" id="WP_250922340.1">
    <property type="nucleotide sequence ID" value="NZ_JAMQAW010000036.1"/>
</dbReference>
<sequence>MTMAIHSARQYVGGNSLSWLLKDLDLAGVKGAVLSSTDGLVMSWSESVSREDAEKISAAVSSQVSVGKALAQYVGGGVRQLLVECEGGFVLMSAATTDSVLVVLTDPTADIGAVTHRMNELAARVGRELTAGPRRVADDGPERS</sequence>
<dbReference type="SMART" id="SM00960">
    <property type="entry name" value="Robl_LC7"/>
    <property type="match status" value="1"/>
</dbReference>
<dbReference type="InterPro" id="IPR004942">
    <property type="entry name" value="Roadblock/LAMTOR2_dom"/>
</dbReference>
<dbReference type="Gene3D" id="3.30.450.30">
    <property type="entry name" value="Dynein light chain 2a, cytoplasmic"/>
    <property type="match status" value="1"/>
</dbReference>
<proteinExistence type="predicted"/>
<protein>
    <submittedName>
        <fullName evidence="2">Roadblock/LC7 domain-containing protein</fullName>
    </submittedName>
</protein>
<dbReference type="SUPFAM" id="SSF103196">
    <property type="entry name" value="Roadblock/LC7 domain"/>
    <property type="match status" value="1"/>
</dbReference>
<dbReference type="InterPro" id="IPR053141">
    <property type="entry name" value="Mycobact_SerProt_Inhib_Rv3364c"/>
</dbReference>
<evidence type="ECO:0000313" key="2">
    <source>
        <dbReference type="EMBL" id="MCM2392022.1"/>
    </source>
</evidence>
<name>A0ABT0UTV4_9ACTN</name>
<evidence type="ECO:0000259" key="1">
    <source>
        <dbReference type="SMART" id="SM00960"/>
    </source>
</evidence>
<organism evidence="2 3">
    <name type="scientific">Streptomyces albipurpureus</name>
    <dbReference type="NCBI Taxonomy" id="2897419"/>
    <lineage>
        <taxon>Bacteria</taxon>
        <taxon>Bacillati</taxon>
        <taxon>Actinomycetota</taxon>
        <taxon>Actinomycetes</taxon>
        <taxon>Kitasatosporales</taxon>
        <taxon>Streptomycetaceae</taxon>
        <taxon>Streptomyces</taxon>
    </lineage>
</organism>
<evidence type="ECO:0000313" key="3">
    <source>
        <dbReference type="Proteomes" id="UP001431429"/>
    </source>
</evidence>
<comment type="caution">
    <text evidence="2">The sequence shown here is derived from an EMBL/GenBank/DDBJ whole genome shotgun (WGS) entry which is preliminary data.</text>
</comment>
<dbReference type="PANTHER" id="PTHR36222">
    <property type="entry name" value="SERINE PROTEASE INHIBITOR RV3364C"/>
    <property type="match status" value="1"/>
</dbReference>
<dbReference type="Pfam" id="PF03259">
    <property type="entry name" value="Robl_LC7"/>
    <property type="match status" value="1"/>
</dbReference>
<dbReference type="EMBL" id="JAMQAW010000036">
    <property type="protein sequence ID" value="MCM2392022.1"/>
    <property type="molecule type" value="Genomic_DNA"/>
</dbReference>
<dbReference type="PANTHER" id="PTHR36222:SF1">
    <property type="entry name" value="SERINE PROTEASE INHIBITOR RV3364C"/>
    <property type="match status" value="1"/>
</dbReference>
<gene>
    <name evidence="2" type="ORF">NBG84_27685</name>
</gene>
<dbReference type="Proteomes" id="UP001431429">
    <property type="component" value="Unassembled WGS sequence"/>
</dbReference>
<accession>A0ABT0UTV4</accession>
<feature type="domain" description="Roadblock/LAMTOR2" evidence="1">
    <location>
        <begin position="18"/>
        <end position="105"/>
    </location>
</feature>
<keyword evidence="3" id="KW-1185">Reference proteome</keyword>
<reference evidence="2" key="1">
    <citation type="submission" date="2022-06" db="EMBL/GenBank/DDBJ databases">
        <title>Genome public.</title>
        <authorList>
            <person name="Sun Q."/>
        </authorList>
    </citation>
    <scope>NUCLEOTIDE SEQUENCE</scope>
    <source>
        <strain evidence="2">CWNU-1</strain>
    </source>
</reference>